<gene>
    <name evidence="1" type="ORF">VITISV_014124</name>
</gene>
<reference evidence="1" key="1">
    <citation type="journal article" date="2007" name="PLoS ONE">
        <title>The first genome sequence of an elite grapevine cultivar (Pinot noir Vitis vinifera L.): coping with a highly heterozygous genome.</title>
        <authorList>
            <person name="Velasco R."/>
            <person name="Zharkikh A."/>
            <person name="Troggio M."/>
            <person name="Cartwright D.A."/>
            <person name="Cestaro A."/>
            <person name="Pruss D."/>
            <person name="Pindo M."/>
            <person name="FitzGerald L.M."/>
            <person name="Vezzulli S."/>
            <person name="Reid J."/>
            <person name="Malacarne G."/>
            <person name="Iliev D."/>
            <person name="Coppola G."/>
            <person name="Wardell B."/>
            <person name="Micheletti D."/>
            <person name="Macalma T."/>
            <person name="Facci M."/>
            <person name="Mitchell J.T."/>
            <person name="Perazzolli M."/>
            <person name="Eldredge G."/>
            <person name="Gatto P."/>
            <person name="Oyzerski R."/>
            <person name="Moretto M."/>
            <person name="Gutin N."/>
            <person name="Stefanini M."/>
            <person name="Chen Y."/>
            <person name="Segala C."/>
            <person name="Davenport C."/>
            <person name="Dematte L."/>
            <person name="Mraz A."/>
            <person name="Battilana J."/>
            <person name="Stormo K."/>
            <person name="Costa F."/>
            <person name="Tao Q."/>
            <person name="Si-Ammour A."/>
            <person name="Harkins T."/>
            <person name="Lackey A."/>
            <person name="Perbost C."/>
            <person name="Taillon B."/>
            <person name="Stella A."/>
            <person name="Solovyev V."/>
            <person name="Fawcett J.A."/>
            <person name="Sterck L."/>
            <person name="Vandepoele K."/>
            <person name="Grando S.M."/>
            <person name="Toppo S."/>
            <person name="Moser C."/>
            <person name="Lanchbury J."/>
            <person name="Bogden R."/>
            <person name="Skolnick M."/>
            <person name="Sgaramella V."/>
            <person name="Bhatnagar S.K."/>
            <person name="Fontana P."/>
            <person name="Gutin A."/>
            <person name="Van de Peer Y."/>
            <person name="Salamini F."/>
            <person name="Viola R."/>
        </authorList>
    </citation>
    <scope>NUCLEOTIDE SEQUENCE</scope>
</reference>
<name>A5ASV8_VITVI</name>
<evidence type="ECO:0008006" key="2">
    <source>
        <dbReference type="Google" id="ProtNLM"/>
    </source>
</evidence>
<proteinExistence type="predicted"/>
<dbReference type="ExpressionAtlas" id="A5ASV8">
    <property type="expression patterns" value="baseline"/>
</dbReference>
<dbReference type="AlphaFoldDB" id="A5ASV8"/>
<dbReference type="SUPFAM" id="SSF52047">
    <property type="entry name" value="RNI-like"/>
    <property type="match status" value="1"/>
</dbReference>
<evidence type="ECO:0000313" key="1">
    <source>
        <dbReference type="EMBL" id="CAN80431.1"/>
    </source>
</evidence>
<dbReference type="InterPro" id="IPR032675">
    <property type="entry name" value="LRR_dom_sf"/>
</dbReference>
<dbReference type="PANTHER" id="PTHR38926">
    <property type="entry name" value="F-BOX DOMAIN CONTAINING PROTEIN, EXPRESSED"/>
    <property type="match status" value="1"/>
</dbReference>
<protein>
    <recommendedName>
        <fullName evidence="2">F-box/LRR-repeat protein</fullName>
    </recommendedName>
</protein>
<organism evidence="1">
    <name type="scientific">Vitis vinifera</name>
    <name type="common">Grape</name>
    <dbReference type="NCBI Taxonomy" id="29760"/>
    <lineage>
        <taxon>Eukaryota</taxon>
        <taxon>Viridiplantae</taxon>
        <taxon>Streptophyta</taxon>
        <taxon>Embryophyta</taxon>
        <taxon>Tracheophyta</taxon>
        <taxon>Spermatophyta</taxon>
        <taxon>Magnoliopsida</taxon>
        <taxon>eudicotyledons</taxon>
        <taxon>Gunneridae</taxon>
        <taxon>Pentapetalae</taxon>
        <taxon>rosids</taxon>
        <taxon>Vitales</taxon>
        <taxon>Vitaceae</taxon>
        <taxon>Viteae</taxon>
        <taxon>Vitis</taxon>
    </lineage>
</organism>
<accession>A5ASV8</accession>
<sequence>MMTLGGGRAIITLKAVLTEIVVGDAAVRDRGRWSGYERHVTCIRMRVIRMVAHATCHHEVHGTCSQEEGSLHWERLIFPKYIKPDDIWENSPLGERLMMEYQENFCVTAFIKSVVARSQRRATVLTLPICCTEEALEYAANESPSLKALRLHDDLLFKKSTIIPKLISKWKNLEMLSLGSRHNMEEILAQISLHCNNFIMLFAPRIYVGKDEATAIVTSLPNLKYLVLKGSKTIERENLVMVLQGCKKLLGLDVRKCIGFEENDAEILALASHIPTFMCKGSILYDYDDEPLTYKDADFAPDDHYV</sequence>
<dbReference type="EMBL" id="AM434292">
    <property type="protein sequence ID" value="CAN80431.1"/>
    <property type="molecule type" value="Genomic_DNA"/>
</dbReference>
<dbReference type="Gene3D" id="3.80.10.10">
    <property type="entry name" value="Ribonuclease Inhibitor"/>
    <property type="match status" value="1"/>
</dbReference>
<dbReference type="PANTHER" id="PTHR38926:SF5">
    <property type="entry name" value="F-BOX AND LEUCINE-RICH REPEAT PROTEIN 6"/>
    <property type="match status" value="1"/>
</dbReference>